<evidence type="ECO:0000313" key="3">
    <source>
        <dbReference type="EMBL" id="DAD65649.1"/>
    </source>
</evidence>
<dbReference type="EMBL" id="BK014646">
    <property type="protein sequence ID" value="DAD65649.1"/>
    <property type="molecule type" value="Genomic_DNA"/>
</dbReference>
<evidence type="ECO:0000256" key="2">
    <source>
        <dbReference type="SAM" id="Phobius"/>
    </source>
</evidence>
<reference evidence="3" key="1">
    <citation type="journal article" date="2021" name="Proc. Natl. Acad. Sci. U.S.A.">
        <title>A Catalog of Tens of Thousands of Viruses from Human Metagenomes Reveals Hidden Associations with Chronic Diseases.</title>
        <authorList>
            <person name="Tisza M.J."/>
            <person name="Buck C.B."/>
        </authorList>
    </citation>
    <scope>NUCLEOTIDE SEQUENCE</scope>
    <source>
        <strain evidence="3">Ct45W1</strain>
    </source>
</reference>
<accession>A0A8S5L6W6</accession>
<keyword evidence="1" id="KW-0175">Coiled coil</keyword>
<organism evidence="3">
    <name type="scientific">Siphoviridae sp. ct45W1</name>
    <dbReference type="NCBI Taxonomy" id="2823562"/>
    <lineage>
        <taxon>Viruses</taxon>
        <taxon>Duplodnaviria</taxon>
        <taxon>Heunggongvirae</taxon>
        <taxon>Uroviricota</taxon>
        <taxon>Caudoviricetes</taxon>
    </lineage>
</organism>
<keyword evidence="2" id="KW-0472">Membrane</keyword>
<name>A0A8S5L6W6_9CAUD</name>
<feature type="coiled-coil region" evidence="1">
    <location>
        <begin position="47"/>
        <end position="74"/>
    </location>
</feature>
<feature type="transmembrane region" description="Helical" evidence="2">
    <location>
        <begin position="6"/>
        <end position="29"/>
    </location>
</feature>
<protein>
    <submittedName>
        <fullName evidence="3">Uncharacterized protein</fullName>
    </submittedName>
</protein>
<proteinExistence type="predicted"/>
<keyword evidence="2" id="KW-1133">Transmembrane helix</keyword>
<keyword evidence="2" id="KW-0812">Transmembrane</keyword>
<sequence length="115" mass="12683">MDLIEITPHVVPLLTAIVAAAAAMGGASLTRRTQREASKVQILDITVQHLSDRVEALEKSVAVAESRRDEAVESEREAHAVKWIAIDYAGRLLRWARARTDDTPPEPPAEIENHL</sequence>
<evidence type="ECO:0000256" key="1">
    <source>
        <dbReference type="SAM" id="Coils"/>
    </source>
</evidence>